<proteinExistence type="predicted"/>
<keyword evidence="1" id="KW-0175">Coiled coil</keyword>
<feature type="compositionally biased region" description="Basic and acidic residues" evidence="2">
    <location>
        <begin position="1660"/>
        <end position="1672"/>
    </location>
</feature>
<feature type="region of interest" description="Disordered" evidence="2">
    <location>
        <begin position="1"/>
        <end position="47"/>
    </location>
</feature>
<feature type="coiled-coil region" evidence="1">
    <location>
        <begin position="731"/>
        <end position="783"/>
    </location>
</feature>
<feature type="compositionally biased region" description="Basic and acidic residues" evidence="2">
    <location>
        <begin position="1688"/>
        <end position="1707"/>
    </location>
</feature>
<protein>
    <submittedName>
        <fullName evidence="3">Uncharacterized protein</fullName>
    </submittedName>
</protein>
<reference evidence="3" key="1">
    <citation type="submission" date="2023-07" db="EMBL/GenBank/DDBJ databases">
        <authorList>
            <consortium name="CYATHOMIX"/>
        </authorList>
    </citation>
    <scope>NUCLEOTIDE SEQUENCE</scope>
    <source>
        <strain evidence="3">N/A</strain>
    </source>
</reference>
<feature type="region of interest" description="Disordered" evidence="2">
    <location>
        <begin position="1755"/>
        <end position="1777"/>
    </location>
</feature>
<dbReference type="Proteomes" id="UP001176961">
    <property type="component" value="Unassembled WGS sequence"/>
</dbReference>
<feature type="coiled-coil region" evidence="1">
    <location>
        <begin position="1592"/>
        <end position="1651"/>
    </location>
</feature>
<dbReference type="EMBL" id="CATQJL010000305">
    <property type="protein sequence ID" value="CAJ0601201.1"/>
    <property type="molecule type" value="Genomic_DNA"/>
</dbReference>
<feature type="compositionally biased region" description="Polar residues" evidence="2">
    <location>
        <begin position="22"/>
        <end position="34"/>
    </location>
</feature>
<organism evidence="3 4">
    <name type="scientific">Cylicocyclus nassatus</name>
    <name type="common">Nematode worm</name>
    <dbReference type="NCBI Taxonomy" id="53992"/>
    <lineage>
        <taxon>Eukaryota</taxon>
        <taxon>Metazoa</taxon>
        <taxon>Ecdysozoa</taxon>
        <taxon>Nematoda</taxon>
        <taxon>Chromadorea</taxon>
        <taxon>Rhabditida</taxon>
        <taxon>Rhabditina</taxon>
        <taxon>Rhabditomorpha</taxon>
        <taxon>Strongyloidea</taxon>
        <taxon>Strongylidae</taxon>
        <taxon>Cylicocyclus</taxon>
    </lineage>
</organism>
<feature type="region of interest" description="Disordered" evidence="2">
    <location>
        <begin position="1660"/>
        <end position="1724"/>
    </location>
</feature>
<feature type="compositionally biased region" description="Polar residues" evidence="2">
    <location>
        <begin position="1708"/>
        <end position="1724"/>
    </location>
</feature>
<evidence type="ECO:0000256" key="2">
    <source>
        <dbReference type="SAM" id="MobiDB-lite"/>
    </source>
</evidence>
<feature type="coiled-coil region" evidence="1">
    <location>
        <begin position="1531"/>
        <end position="1562"/>
    </location>
</feature>
<feature type="coiled-coil region" evidence="1">
    <location>
        <begin position="668"/>
        <end position="702"/>
    </location>
</feature>
<feature type="compositionally biased region" description="Basic and acidic residues" evidence="2">
    <location>
        <begin position="1767"/>
        <end position="1777"/>
    </location>
</feature>
<name>A0AA36GZE4_CYLNA</name>
<keyword evidence="4" id="KW-1185">Reference proteome</keyword>
<evidence type="ECO:0000313" key="4">
    <source>
        <dbReference type="Proteomes" id="UP001176961"/>
    </source>
</evidence>
<dbReference type="PANTHER" id="PTHR43941">
    <property type="entry name" value="STRUCTURAL MAINTENANCE OF CHROMOSOMES PROTEIN 2"/>
    <property type="match status" value="1"/>
</dbReference>
<comment type="caution">
    <text evidence="3">The sequence shown here is derived from an EMBL/GenBank/DDBJ whole genome shotgun (WGS) entry which is preliminary data.</text>
</comment>
<feature type="coiled-coil region" evidence="1">
    <location>
        <begin position="1471"/>
        <end position="1505"/>
    </location>
</feature>
<evidence type="ECO:0000256" key="1">
    <source>
        <dbReference type="SAM" id="Coils"/>
    </source>
</evidence>
<sequence length="1777" mass="197572">MQANKENLLATPKPKEIKKRPSLQSPFSAASPNTRPAPRKLGRPLHELGDQNLDATSIAEESNISKLSLSESLIETPSATCATSSAARVCHGDQASEMSAYMQPEANQPCVLAGDGNLEESALLSGTFTISKEDDSSIQILCDTNLEETAADFTLQDSDTTRTTIVENDVDVEDTSICETSANTTLTNHEADNENTPRIPCDANLEETSIESTFYQTDGSVIVTSIICKDVDRSSIVEDTADSTLTNAKEFESPYHECDSNLEESVISSIYSETIASENTTITIDSEVEPSLCGTTFTIDKKHKQIPADSNLEISAMESTIVDVTGSSETLSADADETLKTALDEEVFAQKHAGDSNLEETCLDGARLEDLEQVTPKKQCDSIRVFVEAKASPLSANDSVVNQGLSLANELGELGVNLDRSSAQIKVTASGNVSILEKAEEDGGTCSDSSRYITSASTAVSESKIFADTTKCLSPANTTQYGDISMDITACSFAADDTMAAFTPRPPESKSSAINNATLAEELGRLTAAGDADSFGSLNDDTMSAFERGKALPNAGESVSSDPMEMTDEIRTESDPTKEEVPNVKAVAKPKFVTRRSVNPYAAAPLSPIADLSRSEGGSRASTVRRGDFGFADASPVTSQNRKYNMNDSEISFLMHENRIYDMALRNAVESPEELEQMRKNISQLEKDKADLHEKLRSTAEERNAYKASADTKSVELGVVRGKLAEITKAKENAEKTVADYEFIVEDLKKRHNNQKQELFTKVISLEEELETCRAQLRTQTELSFTSAGLATELNVFKERLLISEEAQGAAEKRCEDLVKELELAADRNLVLLNQIADTNEKSDALQKEIVELHHAIAQKESAIKEIEKANANHQEIEKQLEHARGAASKAAEEVDSLKKQLEAATNDLSVLREVQTSSELELIRLKDDLSIREKKLEEANAGAAKMKNEKEIAIAELKEKSQLFAEEQAKTSVLAAKLADLKEERALQEAALVEVGRETERLQSEKNILSGEVEEAKSKLSVETSRAEEAEKKLKGVADAFEEEKQQMNKLISKTAAEKADLETRMNEADTKMIALSEELEKRTELISRLEESKGALEEEAKKLQSDILLLVQECEEKTKEVEQLNSAFAASKKEFNSLQEELTSTKAELAAANEGVLEAADAKRLVDSLRSELDAERAAFATQLNAEKEASKKLLEDMNEAKETLARLREEKVMVDDTLQKVTAEKAATEKQLQENDSKKNETLAALQNAKNTMAVLGNEKDLLRSEVDQLKADLEMMERKHSEEISGIHKELAESEQKLAEKEAFMSDLVKECESFAKSDREQQERVAVLQRNCEQLRTQLAAAKESAKFNRDDEALKEKVAILEREIMNLKKEKEVLEQTAEAQSNEVNELKQSLAAKDVKIEHLEKQCDELDEIEEKYQQQIYELTDERDALKAQIDPATASKPVVQNLRAALTEGIKPLTPDHSMNHNEDALMEAREKILELESEINILKMEKERLEKIALYSDCDDVNTLKRELVVRIERIEYLEKQCDEIDELEEGYRQQIDDLTEERDRLLAQLHPTTTTQAPPVLIDRSRKDCATPESQQVSQRNDKKVQELEQLVKRLEIEKKEIEDQKLTEINRFKQQNEKLREQCDEQRKKIEEFVENEGAVEKERVKKGTFSREKEDSATNQNVKKQKGSLLEVLRKRSCDTSMEQSHERSETFESAPSSPTLPSRTFDSASGLVYEESVLETVNATPNRTLHTTLYKKLDKTAKLTETPNSNKKENSRCTPQ</sequence>
<gene>
    <name evidence="3" type="ORF">CYNAS_LOCUS13184</name>
</gene>
<dbReference type="Gene3D" id="1.10.287.1490">
    <property type="match status" value="1"/>
</dbReference>
<accession>A0AA36GZE4</accession>
<feature type="coiled-coil region" evidence="1">
    <location>
        <begin position="836"/>
        <end position="1440"/>
    </location>
</feature>
<evidence type="ECO:0000313" key="3">
    <source>
        <dbReference type="EMBL" id="CAJ0601201.1"/>
    </source>
</evidence>